<evidence type="ECO:0000313" key="3">
    <source>
        <dbReference type="EMBL" id="CAD6338037.1"/>
    </source>
</evidence>
<sequence length="794" mass="90342">MGLGASAILKALVKQLRSPLSEAASRKEAGLGKIIHIDCSLWQNKRVMRRMTLTGVEQAARGVIPHVKWTILNELSNCKFLVVFHNGSGNYVDLWECGVPVMGVMSKRVLWASQAGNFMLRDDALEEVEMEKLAGLSDVFISVGPQSFIDKNEVINVFFRFLHADAEEFARYSGVLEPDSKLSYTNWYWLLSKEMLDLMVELRELNVKGADNRSMMYLHHCRGSKSRMLKLRVVEATESFEEDEVVKSTHVLTRSSKDYGITSATDDRDHVSSSPDLSNWHILKTIIIDGCGELEEIECNTLPPSLESFSFTNNIVATRIKKISFWGWVKLKSMLLIGQFGSLVELNMSGTLVETLDLSAIQAQDLKLIFLLGCEKLHAILRPHEENKKIKLEVLRIDTTHITWAREDASKNEDSTSGDFTSIESQSIAMHGNNKSLAYSDSYISLRDPRLFRSLRCIELVNFLHVEISSTGGHKGITRRVNDTTCSVNELEGAKTLHLHDNLSITNIPDLAPPTTISLDWDNLLWCRLERCHGLEGSVFAPPSVREDEDDIFGYLATFWASQLLKARYIWDWSKALFRPGGASFENLIFLHLDGCPRLLHVLPLYASNGRGCHNLETIEIVCCGELREIFPSDLEVQQQEPREFPRLKGIHLYELPMLQHIYGHHMLAPNLETVKIRGCWNLKRMPAVRRPTRRRHRRGTPADEAELLDSAGSSDNSESDEEEAQTLPTVDCEKDWWDSFEWERERVRPPPFPLQAVPLRVPQEEPAESVRTQVVILSMDIWVWICAWSYGWL</sequence>
<dbReference type="OrthoDB" id="695871at2759"/>
<dbReference type="SUPFAM" id="SSF52058">
    <property type="entry name" value="L domain-like"/>
    <property type="match status" value="1"/>
</dbReference>
<dbReference type="PANTHER" id="PTHR33463">
    <property type="entry name" value="NB-ARC DOMAIN-CONTAINING PROTEIN-RELATED"/>
    <property type="match status" value="1"/>
</dbReference>
<dbReference type="Proteomes" id="UP000604825">
    <property type="component" value="Unassembled WGS sequence"/>
</dbReference>
<feature type="region of interest" description="Disordered" evidence="1">
    <location>
        <begin position="692"/>
        <end position="729"/>
    </location>
</feature>
<feature type="domain" description="Disease resistance protein At4g27190-like leucine-rich repeats" evidence="2">
    <location>
        <begin position="583"/>
        <end position="686"/>
    </location>
</feature>
<dbReference type="Gene3D" id="3.80.10.10">
    <property type="entry name" value="Ribonuclease Inhibitor"/>
    <property type="match status" value="1"/>
</dbReference>
<dbReference type="EMBL" id="CAJGYO010000018">
    <property type="protein sequence ID" value="CAD6338037.1"/>
    <property type="molecule type" value="Genomic_DNA"/>
</dbReference>
<reference evidence="3" key="1">
    <citation type="submission" date="2020-10" db="EMBL/GenBank/DDBJ databases">
        <authorList>
            <person name="Han B."/>
            <person name="Lu T."/>
            <person name="Zhao Q."/>
            <person name="Huang X."/>
            <person name="Zhao Y."/>
        </authorList>
    </citation>
    <scope>NUCLEOTIDE SEQUENCE</scope>
</reference>
<dbReference type="AlphaFoldDB" id="A0A811S6C3"/>
<evidence type="ECO:0000256" key="1">
    <source>
        <dbReference type="SAM" id="MobiDB-lite"/>
    </source>
</evidence>
<dbReference type="InterPro" id="IPR032675">
    <property type="entry name" value="LRR_dom_sf"/>
</dbReference>
<dbReference type="InterPro" id="IPR057135">
    <property type="entry name" value="At4g27190-like_LRR"/>
</dbReference>
<organism evidence="3 4">
    <name type="scientific">Miscanthus lutarioriparius</name>
    <dbReference type="NCBI Taxonomy" id="422564"/>
    <lineage>
        <taxon>Eukaryota</taxon>
        <taxon>Viridiplantae</taxon>
        <taxon>Streptophyta</taxon>
        <taxon>Embryophyta</taxon>
        <taxon>Tracheophyta</taxon>
        <taxon>Spermatophyta</taxon>
        <taxon>Magnoliopsida</taxon>
        <taxon>Liliopsida</taxon>
        <taxon>Poales</taxon>
        <taxon>Poaceae</taxon>
        <taxon>PACMAD clade</taxon>
        <taxon>Panicoideae</taxon>
        <taxon>Andropogonodae</taxon>
        <taxon>Andropogoneae</taxon>
        <taxon>Saccharinae</taxon>
        <taxon>Miscanthus</taxon>
    </lineage>
</organism>
<proteinExistence type="predicted"/>
<gene>
    <name evidence="3" type="ORF">NCGR_LOCUS62135</name>
</gene>
<evidence type="ECO:0000259" key="2">
    <source>
        <dbReference type="Pfam" id="PF23247"/>
    </source>
</evidence>
<name>A0A811S6C3_9POAL</name>
<dbReference type="PANTHER" id="PTHR33463:SF209">
    <property type="entry name" value="DISEASE RESISTANCE PROTEIN RPS2-LIKE"/>
    <property type="match status" value="1"/>
</dbReference>
<evidence type="ECO:0000313" key="4">
    <source>
        <dbReference type="Proteomes" id="UP000604825"/>
    </source>
</evidence>
<accession>A0A811S6C3</accession>
<comment type="caution">
    <text evidence="3">The sequence shown here is derived from an EMBL/GenBank/DDBJ whole genome shotgun (WGS) entry which is preliminary data.</text>
</comment>
<protein>
    <recommendedName>
        <fullName evidence="2">Disease resistance protein At4g27190-like leucine-rich repeats domain-containing protein</fullName>
    </recommendedName>
</protein>
<dbReference type="Pfam" id="PF23247">
    <property type="entry name" value="LRR_RPS2"/>
    <property type="match status" value="1"/>
</dbReference>
<keyword evidence="4" id="KW-1185">Reference proteome</keyword>
<dbReference type="InterPro" id="IPR050905">
    <property type="entry name" value="Plant_NBS-LRR"/>
</dbReference>